<evidence type="ECO:0000256" key="1">
    <source>
        <dbReference type="PROSITE-ProRule" id="PRU00206"/>
    </source>
</evidence>
<feature type="transmembrane region" description="Helical" evidence="3">
    <location>
        <begin position="174"/>
        <end position="195"/>
    </location>
</feature>
<feature type="region of interest" description="Disordered" evidence="2">
    <location>
        <begin position="216"/>
        <end position="250"/>
    </location>
</feature>
<gene>
    <name evidence="6" type="ORF">Q5P01_011397</name>
</gene>
<feature type="repeat" description="TNFR-Cys" evidence="1">
    <location>
        <begin position="49"/>
        <end position="92"/>
    </location>
</feature>
<evidence type="ECO:0000259" key="5">
    <source>
        <dbReference type="PROSITE" id="PS50050"/>
    </source>
</evidence>
<evidence type="ECO:0000256" key="4">
    <source>
        <dbReference type="SAM" id="SignalP"/>
    </source>
</evidence>
<feature type="compositionally biased region" description="Basic and acidic residues" evidence="2">
    <location>
        <begin position="327"/>
        <end position="339"/>
    </location>
</feature>
<accession>A0AA88STE0</accession>
<keyword evidence="3" id="KW-0812">Transmembrane</keyword>
<feature type="compositionally biased region" description="Basic and acidic residues" evidence="2">
    <location>
        <begin position="276"/>
        <end position="287"/>
    </location>
</feature>
<evidence type="ECO:0000256" key="2">
    <source>
        <dbReference type="SAM" id="MobiDB-lite"/>
    </source>
</evidence>
<sequence>MGLVQYFVVALMLFAKLVLPSPLTYTADGERCSLCPAGQYQKSCGNCVHCPPGSFTTGLNRESSCHRCFGDCRPDYNLRVEQNCTTTSNTKCVCQPGFTCSEWHRYTNPRICKMCVKNKETTPSAVTPRNGKETPSFASSGHSSTSARPCQFPKCGPQPVSPTPSNKDAVRSQLAAILSPVVVVGCVALVILFCVRRPGDETCFKQAIVKLYNEGGHDASHKTKEPTHQFPRESFSAKQQASSPSAANLGPVHVHNPGTVIFSLLSQFTGQVGPTCEDRKTAERASSEEEDERDCPVFHPTTSPSIHLSEEERSGEIDSIFFPSQEQGKDCHMSKEEEL</sequence>
<protein>
    <recommendedName>
        <fullName evidence="5">TNFR-Cys domain-containing protein</fullName>
    </recommendedName>
</protein>
<keyword evidence="3" id="KW-1133">Transmembrane helix</keyword>
<keyword evidence="3" id="KW-0472">Membrane</keyword>
<feature type="signal peptide" evidence="4">
    <location>
        <begin position="1"/>
        <end position="20"/>
    </location>
</feature>
<feature type="disulfide bond" evidence="1">
    <location>
        <begin position="50"/>
        <end position="65"/>
    </location>
</feature>
<keyword evidence="7" id="KW-1185">Reference proteome</keyword>
<dbReference type="SUPFAM" id="SSF57586">
    <property type="entry name" value="TNF receptor-like"/>
    <property type="match status" value="2"/>
</dbReference>
<dbReference type="Proteomes" id="UP001187415">
    <property type="component" value="Unassembled WGS sequence"/>
</dbReference>
<organism evidence="6 7">
    <name type="scientific">Channa striata</name>
    <name type="common">Snakehead murrel</name>
    <name type="synonym">Ophicephalus striatus</name>
    <dbReference type="NCBI Taxonomy" id="64152"/>
    <lineage>
        <taxon>Eukaryota</taxon>
        <taxon>Metazoa</taxon>
        <taxon>Chordata</taxon>
        <taxon>Craniata</taxon>
        <taxon>Vertebrata</taxon>
        <taxon>Euteleostomi</taxon>
        <taxon>Actinopterygii</taxon>
        <taxon>Neopterygii</taxon>
        <taxon>Teleostei</taxon>
        <taxon>Neoteleostei</taxon>
        <taxon>Acanthomorphata</taxon>
        <taxon>Anabantaria</taxon>
        <taxon>Anabantiformes</taxon>
        <taxon>Channoidei</taxon>
        <taxon>Channidae</taxon>
        <taxon>Channa</taxon>
    </lineage>
</organism>
<feature type="compositionally biased region" description="Low complexity" evidence="2">
    <location>
        <begin position="234"/>
        <end position="247"/>
    </location>
</feature>
<evidence type="ECO:0000313" key="6">
    <source>
        <dbReference type="EMBL" id="KAK2844738.1"/>
    </source>
</evidence>
<feature type="compositionally biased region" description="Basic and acidic residues" evidence="2">
    <location>
        <begin position="216"/>
        <end position="231"/>
    </location>
</feature>
<feature type="domain" description="TNFR-Cys" evidence="5">
    <location>
        <begin position="49"/>
        <end position="92"/>
    </location>
</feature>
<dbReference type="PROSITE" id="PS50050">
    <property type="entry name" value="TNFR_NGFR_2"/>
    <property type="match status" value="1"/>
</dbReference>
<dbReference type="Gene3D" id="2.10.50.10">
    <property type="entry name" value="Tumor Necrosis Factor Receptor, subunit A, domain 2"/>
    <property type="match status" value="1"/>
</dbReference>
<keyword evidence="1" id="KW-1015">Disulfide bond</keyword>
<keyword evidence="4" id="KW-0732">Signal</keyword>
<dbReference type="AlphaFoldDB" id="A0AA88STE0"/>
<dbReference type="InterPro" id="IPR001368">
    <property type="entry name" value="TNFR/NGFR_Cys_rich_reg"/>
</dbReference>
<comment type="caution">
    <text evidence="6">The sequence shown here is derived from an EMBL/GenBank/DDBJ whole genome shotgun (WGS) entry which is preliminary data.</text>
</comment>
<feature type="chain" id="PRO_5041726732" description="TNFR-Cys domain-containing protein" evidence="4">
    <location>
        <begin position="21"/>
        <end position="339"/>
    </location>
</feature>
<dbReference type="EMBL" id="JAUPFM010000008">
    <property type="protein sequence ID" value="KAK2844738.1"/>
    <property type="molecule type" value="Genomic_DNA"/>
</dbReference>
<dbReference type="CDD" id="cd00185">
    <property type="entry name" value="TNFRSF"/>
    <property type="match status" value="1"/>
</dbReference>
<evidence type="ECO:0000256" key="3">
    <source>
        <dbReference type="SAM" id="Phobius"/>
    </source>
</evidence>
<feature type="region of interest" description="Disordered" evidence="2">
    <location>
        <begin position="122"/>
        <end position="151"/>
    </location>
</feature>
<name>A0AA88STE0_CHASR</name>
<comment type="caution">
    <text evidence="1">Lacks conserved residue(s) required for the propagation of feature annotation.</text>
</comment>
<proteinExistence type="predicted"/>
<dbReference type="SMART" id="SM00208">
    <property type="entry name" value="TNFR"/>
    <property type="match status" value="1"/>
</dbReference>
<feature type="region of interest" description="Disordered" evidence="2">
    <location>
        <begin position="273"/>
        <end position="339"/>
    </location>
</feature>
<feature type="compositionally biased region" description="Low complexity" evidence="2">
    <location>
        <begin position="136"/>
        <end position="146"/>
    </location>
</feature>
<evidence type="ECO:0000313" key="7">
    <source>
        <dbReference type="Proteomes" id="UP001187415"/>
    </source>
</evidence>
<reference evidence="6" key="1">
    <citation type="submission" date="2023-07" db="EMBL/GenBank/DDBJ databases">
        <title>Chromosome-level Genome Assembly of Striped Snakehead (Channa striata).</title>
        <authorList>
            <person name="Liu H."/>
        </authorList>
    </citation>
    <scope>NUCLEOTIDE SEQUENCE</scope>
    <source>
        <strain evidence="6">Gz</strain>
        <tissue evidence="6">Muscle</tissue>
    </source>
</reference>